<dbReference type="Proteomes" id="UP000063781">
    <property type="component" value="Chromosome"/>
</dbReference>
<evidence type="ECO:0000313" key="3">
    <source>
        <dbReference type="Proteomes" id="UP000063781"/>
    </source>
</evidence>
<dbReference type="AlphaFoldDB" id="A0A120JTW2"/>
<gene>
    <name evidence="2" type="ORF">AOC36_09120</name>
</gene>
<keyword evidence="1" id="KW-0732">Signal</keyword>
<dbReference type="PROSITE" id="PS51257">
    <property type="entry name" value="PROKAR_LIPOPROTEIN"/>
    <property type="match status" value="1"/>
</dbReference>
<evidence type="ECO:0008006" key="4">
    <source>
        <dbReference type="Google" id="ProtNLM"/>
    </source>
</evidence>
<evidence type="ECO:0000313" key="2">
    <source>
        <dbReference type="EMBL" id="AMC94143.1"/>
    </source>
</evidence>
<evidence type="ECO:0000256" key="1">
    <source>
        <dbReference type="SAM" id="SignalP"/>
    </source>
</evidence>
<dbReference type="OrthoDB" id="2111555at2"/>
<sequence length="172" mass="18543">MKKYLSILVVLFALVACGNSGDSEKPDANSTASVTNDATVVKKSLSAEGNWITAITADVTFTDELVVDGTFHQSNEESKDIYRKLALHTQDDAYNVIDNFTLTTPKLVVNSENFTIFYGTVKGDIYVNADGFALYGTKVDGNIVFASDAYKASSDLDKESKGAEVTGDITVE</sequence>
<feature type="chain" id="PRO_5038336357" description="Lipoprotein" evidence="1">
    <location>
        <begin position="19"/>
        <end position="172"/>
    </location>
</feature>
<keyword evidence="3" id="KW-1185">Reference proteome</keyword>
<organism evidence="2 3">
    <name type="scientific">Erysipelothrix larvae</name>
    <dbReference type="NCBI Taxonomy" id="1514105"/>
    <lineage>
        <taxon>Bacteria</taxon>
        <taxon>Bacillati</taxon>
        <taxon>Bacillota</taxon>
        <taxon>Erysipelotrichia</taxon>
        <taxon>Erysipelotrichales</taxon>
        <taxon>Erysipelotrichaceae</taxon>
        <taxon>Erysipelothrix</taxon>
    </lineage>
</organism>
<name>A0A120JTW2_9FIRM</name>
<reference evidence="2 3" key="1">
    <citation type="submission" date="2015-10" db="EMBL/GenBank/DDBJ databases">
        <title>Erysipelothrix larvae sp. LV19 isolated from the larval gut of the rhinoceros beetle, Trypoxylus dichotomus.</title>
        <authorList>
            <person name="Lim S."/>
            <person name="Kim B.-C."/>
        </authorList>
    </citation>
    <scope>NUCLEOTIDE SEQUENCE [LARGE SCALE GENOMIC DNA]</scope>
    <source>
        <strain evidence="2 3">LV19</strain>
    </source>
</reference>
<dbReference type="STRING" id="1514105.AOC36_09120"/>
<protein>
    <recommendedName>
        <fullName evidence="4">Lipoprotein</fullName>
    </recommendedName>
</protein>
<dbReference type="KEGG" id="erl:AOC36_09120"/>
<dbReference type="EMBL" id="CP013213">
    <property type="protein sequence ID" value="AMC94143.1"/>
    <property type="molecule type" value="Genomic_DNA"/>
</dbReference>
<proteinExistence type="predicted"/>
<dbReference type="RefSeq" id="WP_067633560.1">
    <property type="nucleotide sequence ID" value="NZ_CP013213.1"/>
</dbReference>
<feature type="signal peptide" evidence="1">
    <location>
        <begin position="1"/>
        <end position="18"/>
    </location>
</feature>
<accession>A0A120JTW2</accession>